<reference evidence="9 10" key="1">
    <citation type="submission" date="2020-12" db="EMBL/GenBank/DDBJ databases">
        <title>Metabolic potential, ecology and presence of endohyphal bacteria is reflected in genomic diversity of Mucoromycotina.</title>
        <authorList>
            <person name="Muszewska A."/>
            <person name="Okrasinska A."/>
            <person name="Steczkiewicz K."/>
            <person name="Drgas O."/>
            <person name="Orlowska M."/>
            <person name="Perlinska-Lenart U."/>
            <person name="Aleksandrzak-Piekarczyk T."/>
            <person name="Szatraj K."/>
            <person name="Zielenkiewicz U."/>
            <person name="Pilsyk S."/>
            <person name="Malc E."/>
            <person name="Mieczkowski P."/>
            <person name="Kruszewska J.S."/>
            <person name="Biernat P."/>
            <person name="Pawlowska J."/>
        </authorList>
    </citation>
    <scope>NUCLEOTIDE SEQUENCE [LARGE SCALE GENOMIC DNA]</scope>
    <source>
        <strain evidence="9 10">CBS 142.35</strain>
    </source>
</reference>
<keyword evidence="5" id="KW-0560">Oxidoreductase</keyword>
<proteinExistence type="inferred from homology"/>
<sequence length="346" mass="38383">MPKIVILGCGVLGLTTAIVLRKNGFDDITIVGEHHPGDELTHEFTSPWAGASIVTFAFENKLLQDIDRISFQEFKREADEVPEAGLMYCPGIHYSEVDDQAAESWGHKFYLNTSEIPKDKLPQGVKFGYKFMSCEFTMSAPKYLSWLVSNVQKLGITFERGTFDSVSQLSEKYSADTVINCSGLGSQYLTDVQDKTISAIRGQTVLINAPHIKTQMYREGPDVYTYIIPRPDGNCIVGGTLDYDNKSPEPNPDISKDILKRVYELNPELTHGKGPDAFNIVQHNVGFRPGRKDGVRLEKETLGVGNKRITVVHNYGHGAHGYLSSWGSAVKVLELLRGGIQVKAKL</sequence>
<feature type="domain" description="FAD dependent oxidoreductase" evidence="8">
    <location>
        <begin position="3"/>
        <end position="330"/>
    </location>
</feature>
<evidence type="ECO:0000256" key="6">
    <source>
        <dbReference type="PIRSR" id="PIRSR000189-1"/>
    </source>
</evidence>
<keyword evidence="10" id="KW-1185">Reference proteome</keyword>
<comment type="cofactor">
    <cofactor evidence="1 6">
        <name>FAD</name>
        <dbReference type="ChEBI" id="CHEBI:57692"/>
    </cofactor>
</comment>
<dbReference type="Pfam" id="PF01266">
    <property type="entry name" value="DAO"/>
    <property type="match status" value="1"/>
</dbReference>
<comment type="similarity">
    <text evidence="2">Belongs to the DAMOX/DASOX family.</text>
</comment>
<name>A0A8H7VL66_9FUNG</name>
<dbReference type="SUPFAM" id="SSF51971">
    <property type="entry name" value="Nucleotide-binding domain"/>
    <property type="match status" value="1"/>
</dbReference>
<evidence type="ECO:0000313" key="9">
    <source>
        <dbReference type="EMBL" id="KAG2226791.1"/>
    </source>
</evidence>
<evidence type="ECO:0000259" key="8">
    <source>
        <dbReference type="Pfam" id="PF01266"/>
    </source>
</evidence>
<keyword evidence="4 6" id="KW-0274">FAD</keyword>
<feature type="binding site" evidence="6">
    <location>
        <begin position="45"/>
        <end position="46"/>
    </location>
    <ligand>
        <name>FAD</name>
        <dbReference type="ChEBI" id="CHEBI:57692"/>
    </ligand>
</feature>
<gene>
    <name evidence="9" type="ORF">INT45_005756</name>
</gene>
<dbReference type="Gene3D" id="3.40.50.720">
    <property type="entry name" value="NAD(P)-binding Rossmann-like Domain"/>
    <property type="match status" value="1"/>
</dbReference>
<dbReference type="Proteomes" id="UP000646827">
    <property type="component" value="Unassembled WGS sequence"/>
</dbReference>
<dbReference type="EMBL" id="JAEPRB010000013">
    <property type="protein sequence ID" value="KAG2226791.1"/>
    <property type="molecule type" value="Genomic_DNA"/>
</dbReference>
<dbReference type="PANTHER" id="PTHR11530:SF11">
    <property type="entry name" value="D-ASPARTATE OXIDASE"/>
    <property type="match status" value="1"/>
</dbReference>
<evidence type="ECO:0000313" key="10">
    <source>
        <dbReference type="Proteomes" id="UP000646827"/>
    </source>
</evidence>
<feature type="chain" id="PRO_5034688421" description="FAD dependent oxidoreductase domain-containing protein" evidence="7">
    <location>
        <begin position="18"/>
        <end position="346"/>
    </location>
</feature>
<accession>A0A8H7VL66</accession>
<dbReference type="PIRSF" id="PIRSF000189">
    <property type="entry name" value="D-aa_oxidase"/>
    <property type="match status" value="1"/>
</dbReference>
<dbReference type="AlphaFoldDB" id="A0A8H7VL66"/>
<dbReference type="InterPro" id="IPR006181">
    <property type="entry name" value="D-amino_acid_oxidase_CS"/>
</dbReference>
<feature type="binding site" evidence="6">
    <location>
        <position position="226"/>
    </location>
    <ligand>
        <name>D-dopa</name>
        <dbReference type="ChEBI" id="CHEBI:149689"/>
    </ligand>
</feature>
<dbReference type="SUPFAM" id="SSF54373">
    <property type="entry name" value="FAD-linked reductases, C-terminal domain"/>
    <property type="match status" value="1"/>
</dbReference>
<organism evidence="9 10">
    <name type="scientific">Circinella minor</name>
    <dbReference type="NCBI Taxonomy" id="1195481"/>
    <lineage>
        <taxon>Eukaryota</taxon>
        <taxon>Fungi</taxon>
        <taxon>Fungi incertae sedis</taxon>
        <taxon>Mucoromycota</taxon>
        <taxon>Mucoromycotina</taxon>
        <taxon>Mucoromycetes</taxon>
        <taxon>Mucorales</taxon>
        <taxon>Lichtheimiaceae</taxon>
        <taxon>Circinella</taxon>
    </lineage>
</organism>
<dbReference type="InterPro" id="IPR023209">
    <property type="entry name" value="DAO"/>
</dbReference>
<dbReference type="GO" id="GO:0019478">
    <property type="term" value="P:D-amino acid catabolic process"/>
    <property type="evidence" value="ECO:0007669"/>
    <property type="project" value="TreeGrafter"/>
</dbReference>
<evidence type="ECO:0000256" key="4">
    <source>
        <dbReference type="ARBA" id="ARBA00022827"/>
    </source>
</evidence>
<dbReference type="GO" id="GO:0003884">
    <property type="term" value="F:D-amino-acid oxidase activity"/>
    <property type="evidence" value="ECO:0007669"/>
    <property type="project" value="InterPro"/>
</dbReference>
<protein>
    <recommendedName>
        <fullName evidence="8">FAD dependent oxidoreductase domain-containing protein</fullName>
    </recommendedName>
</protein>
<dbReference type="OrthoDB" id="2015447at2759"/>
<dbReference type="Gene3D" id="3.30.9.10">
    <property type="entry name" value="D-Amino Acid Oxidase, subunit A, domain 2"/>
    <property type="match status" value="1"/>
</dbReference>
<keyword evidence="3" id="KW-0285">Flavoprotein</keyword>
<evidence type="ECO:0000256" key="1">
    <source>
        <dbReference type="ARBA" id="ARBA00001974"/>
    </source>
</evidence>
<feature type="signal peptide" evidence="7">
    <location>
        <begin position="1"/>
        <end position="17"/>
    </location>
</feature>
<dbReference type="GO" id="GO:0071949">
    <property type="term" value="F:FAD binding"/>
    <property type="evidence" value="ECO:0007669"/>
    <property type="project" value="InterPro"/>
</dbReference>
<dbReference type="GO" id="GO:0005737">
    <property type="term" value="C:cytoplasm"/>
    <property type="evidence" value="ECO:0007669"/>
    <property type="project" value="TreeGrafter"/>
</dbReference>
<comment type="caution">
    <text evidence="9">The sequence shown here is derived from an EMBL/GenBank/DDBJ whole genome shotgun (WGS) entry which is preliminary data.</text>
</comment>
<evidence type="ECO:0000256" key="2">
    <source>
        <dbReference type="ARBA" id="ARBA00006730"/>
    </source>
</evidence>
<evidence type="ECO:0000256" key="5">
    <source>
        <dbReference type="ARBA" id="ARBA00023002"/>
    </source>
</evidence>
<dbReference type="PROSITE" id="PS00677">
    <property type="entry name" value="DAO"/>
    <property type="match status" value="1"/>
</dbReference>
<dbReference type="PANTHER" id="PTHR11530">
    <property type="entry name" value="D-AMINO ACID OXIDASE"/>
    <property type="match status" value="1"/>
</dbReference>
<evidence type="ECO:0000256" key="3">
    <source>
        <dbReference type="ARBA" id="ARBA00022630"/>
    </source>
</evidence>
<dbReference type="InterPro" id="IPR006076">
    <property type="entry name" value="FAD-dep_OxRdtase"/>
</dbReference>
<feature type="binding site" evidence="6">
    <location>
        <position position="288"/>
    </location>
    <ligand>
        <name>D-dopa</name>
        <dbReference type="ChEBI" id="CHEBI:149689"/>
    </ligand>
</feature>
<keyword evidence="7" id="KW-0732">Signal</keyword>
<evidence type="ECO:0000256" key="7">
    <source>
        <dbReference type="SAM" id="SignalP"/>
    </source>
</evidence>